<sequence>EKKKIARALEVCKGRQRHDERESGDEMYAEMDGKVRQEQRQHKKKIKIKKTEPTKRRKRLIHKTAIIIIMTIAMANGRYKRTPNTLTFTAM</sequence>
<feature type="region of interest" description="Disordered" evidence="1">
    <location>
        <begin position="15"/>
        <end position="55"/>
    </location>
</feature>
<reference evidence="3 4" key="1">
    <citation type="journal article" date="2013" name="Curr. Biol.">
        <title>The Genome of the Foraminiferan Reticulomyxa filosa.</title>
        <authorList>
            <person name="Glockner G."/>
            <person name="Hulsmann N."/>
            <person name="Schleicher M."/>
            <person name="Noegel A.A."/>
            <person name="Eichinger L."/>
            <person name="Gallinger C."/>
            <person name="Pawlowski J."/>
            <person name="Sierra R."/>
            <person name="Euteneuer U."/>
            <person name="Pillet L."/>
            <person name="Moustafa A."/>
            <person name="Platzer M."/>
            <person name="Groth M."/>
            <person name="Szafranski K."/>
            <person name="Schliwa M."/>
        </authorList>
    </citation>
    <scope>NUCLEOTIDE SEQUENCE [LARGE SCALE GENOMIC DNA]</scope>
</reference>
<feature type="transmembrane region" description="Helical" evidence="2">
    <location>
        <begin position="60"/>
        <end position="79"/>
    </location>
</feature>
<keyword evidence="2" id="KW-0472">Membrane</keyword>
<comment type="caution">
    <text evidence="3">The sequence shown here is derived from an EMBL/GenBank/DDBJ whole genome shotgun (WGS) entry which is preliminary data.</text>
</comment>
<evidence type="ECO:0000256" key="2">
    <source>
        <dbReference type="SAM" id="Phobius"/>
    </source>
</evidence>
<dbReference type="Proteomes" id="UP000023152">
    <property type="component" value="Unassembled WGS sequence"/>
</dbReference>
<gene>
    <name evidence="3" type="ORF">RFI_38659</name>
</gene>
<feature type="compositionally biased region" description="Basic and acidic residues" evidence="1">
    <location>
        <begin position="31"/>
        <end position="40"/>
    </location>
</feature>
<dbReference type="AlphaFoldDB" id="X6LBC3"/>
<dbReference type="EMBL" id="ASPP01045677">
    <property type="protein sequence ID" value="ETN98828.1"/>
    <property type="molecule type" value="Genomic_DNA"/>
</dbReference>
<evidence type="ECO:0000256" key="1">
    <source>
        <dbReference type="SAM" id="MobiDB-lite"/>
    </source>
</evidence>
<keyword evidence="2" id="KW-1133">Transmembrane helix</keyword>
<name>X6LBC3_RETFI</name>
<evidence type="ECO:0000313" key="3">
    <source>
        <dbReference type="EMBL" id="ETN98828.1"/>
    </source>
</evidence>
<evidence type="ECO:0000313" key="4">
    <source>
        <dbReference type="Proteomes" id="UP000023152"/>
    </source>
</evidence>
<organism evidence="3 4">
    <name type="scientific">Reticulomyxa filosa</name>
    <dbReference type="NCBI Taxonomy" id="46433"/>
    <lineage>
        <taxon>Eukaryota</taxon>
        <taxon>Sar</taxon>
        <taxon>Rhizaria</taxon>
        <taxon>Retaria</taxon>
        <taxon>Foraminifera</taxon>
        <taxon>Monothalamids</taxon>
        <taxon>Reticulomyxidae</taxon>
        <taxon>Reticulomyxa</taxon>
    </lineage>
</organism>
<keyword evidence="2" id="KW-0812">Transmembrane</keyword>
<feature type="non-terminal residue" evidence="3">
    <location>
        <position position="1"/>
    </location>
</feature>
<proteinExistence type="predicted"/>
<keyword evidence="4" id="KW-1185">Reference proteome</keyword>
<accession>X6LBC3</accession>
<protein>
    <submittedName>
        <fullName evidence="3">Uncharacterized protein</fullName>
    </submittedName>
</protein>